<evidence type="ECO:0000313" key="2">
    <source>
        <dbReference type="EMBL" id="CNE36864.1"/>
    </source>
</evidence>
<reference evidence="2 3" key="1">
    <citation type="submission" date="2015-03" db="EMBL/GenBank/DDBJ databases">
        <authorList>
            <consortium name="Pathogen Informatics"/>
            <person name="Murphy D."/>
        </authorList>
    </citation>
    <scope>NUCLEOTIDE SEQUENCE [LARGE SCALE GENOMIC DNA]</scope>
    <source>
        <strain evidence="3">type strain: CIP110231</strain>
    </source>
</reference>
<keyword evidence="1" id="KW-0812">Transmembrane</keyword>
<comment type="caution">
    <text evidence="2">The sequence shown here is derived from an EMBL/GenBank/DDBJ whole genome shotgun (WGS) entry which is preliminary data.</text>
</comment>
<dbReference type="EMBL" id="CPYD01000004">
    <property type="protein sequence ID" value="CNE36864.1"/>
    <property type="molecule type" value="Genomic_DNA"/>
</dbReference>
<keyword evidence="1" id="KW-1133">Transmembrane helix</keyword>
<name>A0ABM9S783_9GAMM</name>
<feature type="transmembrane region" description="Helical" evidence="1">
    <location>
        <begin position="6"/>
        <end position="27"/>
    </location>
</feature>
<keyword evidence="3" id="KW-1185">Reference proteome</keyword>
<organism evidence="2 3">
    <name type="scientific">Yersinia nurmii</name>
    <dbReference type="NCBI Taxonomy" id="685706"/>
    <lineage>
        <taxon>Bacteria</taxon>
        <taxon>Pseudomonadati</taxon>
        <taxon>Pseudomonadota</taxon>
        <taxon>Gammaproteobacteria</taxon>
        <taxon>Enterobacterales</taxon>
        <taxon>Yersiniaceae</taxon>
        <taxon>Yersinia</taxon>
    </lineage>
</organism>
<dbReference type="Proteomes" id="UP000040578">
    <property type="component" value="Unassembled WGS sequence"/>
</dbReference>
<protein>
    <submittedName>
        <fullName evidence="2">Uncharacterized protein</fullName>
    </submittedName>
</protein>
<keyword evidence="1" id="KW-0472">Membrane</keyword>
<gene>
    <name evidence="2" type="ORF">ERS137967_01381</name>
</gene>
<accession>A0ABM9S783</accession>
<evidence type="ECO:0000256" key="1">
    <source>
        <dbReference type="SAM" id="Phobius"/>
    </source>
</evidence>
<evidence type="ECO:0000313" key="3">
    <source>
        <dbReference type="Proteomes" id="UP000040578"/>
    </source>
</evidence>
<proteinExistence type="predicted"/>
<feature type="transmembrane region" description="Helical" evidence="1">
    <location>
        <begin position="47"/>
        <end position="67"/>
    </location>
</feature>
<sequence length="68" mass="7753">MDSLFYAIVEAMIGFVVNVFLSLFKIFSDLIDTIYSSTNGNKWRRILITLCTFFSLLGIAIILAVLYH</sequence>